<evidence type="ECO:0000259" key="8">
    <source>
        <dbReference type="SMART" id="SM00822"/>
    </source>
</evidence>
<comment type="similarity">
    <text evidence="2 7">Belongs to the short-chain dehydrogenases/reductases (SDR) family.</text>
</comment>
<sequence length="243" mass="25811">MQTLDKVILITGASGGIGESIARELAAAGAKVMLGARRLDALERIATEIRADGGSVEIHALDVTDRDAMAAFAQAALTRWGRIDVLVNNAGIMPLSPLAACKLDEWERMVDVNIKGVLWGIGAVLPTMERQQAGQIINIASIGALQVMPTSAVYSATKFAVRAISDGLRQESPHLRVTCVNPGVVESDLASTITHEDTADLVAHYREVALKPVDIARAVRQVIEAPESVDTTEITIRPTASAN</sequence>
<evidence type="ECO:0000256" key="4">
    <source>
        <dbReference type="ARBA" id="ARBA00052263"/>
    </source>
</evidence>
<accession>A0AB74UAN4</accession>
<gene>
    <name evidence="9" type="ORF">ABV408_15190</name>
</gene>
<dbReference type="GO" id="GO:0016616">
    <property type="term" value="F:oxidoreductase activity, acting on the CH-OH group of donors, NAD or NADP as acceptor"/>
    <property type="evidence" value="ECO:0007669"/>
    <property type="project" value="UniProtKB-ARBA"/>
</dbReference>
<keyword evidence="3 9" id="KW-0560">Oxidoreductase</keyword>
<feature type="domain" description="Ketoreductase" evidence="8">
    <location>
        <begin position="6"/>
        <end position="196"/>
    </location>
</feature>
<comment type="pathway">
    <text evidence="1">Organosulfur degradation.</text>
</comment>
<dbReference type="PANTHER" id="PTHR43115:SF4">
    <property type="entry name" value="DEHYDROGENASE_REDUCTASE SDR FAMILY MEMBER 11"/>
    <property type="match status" value="1"/>
</dbReference>
<proteinExistence type="inferred from homology"/>
<dbReference type="PRINTS" id="PR00080">
    <property type="entry name" value="SDRFAMILY"/>
</dbReference>
<dbReference type="FunFam" id="3.40.50.720:FF:000047">
    <property type="entry name" value="NADP-dependent L-serine/L-allo-threonine dehydrogenase"/>
    <property type="match status" value="1"/>
</dbReference>
<evidence type="ECO:0000256" key="1">
    <source>
        <dbReference type="ARBA" id="ARBA00005177"/>
    </source>
</evidence>
<evidence type="ECO:0000256" key="2">
    <source>
        <dbReference type="ARBA" id="ARBA00006484"/>
    </source>
</evidence>
<evidence type="ECO:0000256" key="3">
    <source>
        <dbReference type="ARBA" id="ARBA00023002"/>
    </source>
</evidence>
<protein>
    <recommendedName>
        <fullName evidence="6">sulfoacetaldehyde reductase (NADPH)</fullName>
        <ecNumber evidence="6">1.1.1.313</ecNumber>
    </recommendedName>
</protein>
<dbReference type="EC" id="1.1.1.313" evidence="6"/>
<evidence type="ECO:0000256" key="7">
    <source>
        <dbReference type="RuleBase" id="RU000363"/>
    </source>
</evidence>
<dbReference type="InterPro" id="IPR002347">
    <property type="entry name" value="SDR_fam"/>
</dbReference>
<dbReference type="PRINTS" id="PR00081">
    <property type="entry name" value="GDHRDH"/>
</dbReference>
<comment type="catalytic activity">
    <reaction evidence="4">
        <text>2-hydroxyethane-1-sulfonate + NADP(+) = sulfoacetaldehyde + NADPH + H(+)</text>
        <dbReference type="Rhea" id="RHEA:29591"/>
        <dbReference type="ChEBI" id="CHEBI:15378"/>
        <dbReference type="ChEBI" id="CHEBI:57783"/>
        <dbReference type="ChEBI" id="CHEBI:58246"/>
        <dbReference type="ChEBI" id="CHEBI:58349"/>
        <dbReference type="ChEBI" id="CHEBI:61904"/>
        <dbReference type="EC" id="1.1.1.313"/>
    </reaction>
</comment>
<dbReference type="InterPro" id="IPR057326">
    <property type="entry name" value="KR_dom"/>
</dbReference>
<comment type="subunit">
    <text evidence="5">Homodimer and heterotetramer.</text>
</comment>
<dbReference type="PANTHER" id="PTHR43115">
    <property type="entry name" value="DEHYDROGENASE/REDUCTASE SDR FAMILY MEMBER 11"/>
    <property type="match status" value="1"/>
</dbReference>
<evidence type="ECO:0000313" key="9">
    <source>
        <dbReference type="EMBL" id="XCJ78773.1"/>
    </source>
</evidence>
<name>A0AB74UAN4_9GAMM</name>
<dbReference type="EMBL" id="CP159578">
    <property type="protein sequence ID" value="XCJ78773.1"/>
    <property type="molecule type" value="Genomic_DNA"/>
</dbReference>
<dbReference type="SMART" id="SM00822">
    <property type="entry name" value="PKS_KR"/>
    <property type="match status" value="1"/>
</dbReference>
<evidence type="ECO:0000256" key="6">
    <source>
        <dbReference type="ARBA" id="ARBA00066933"/>
    </source>
</evidence>
<evidence type="ECO:0000256" key="5">
    <source>
        <dbReference type="ARBA" id="ARBA00063095"/>
    </source>
</evidence>
<dbReference type="InterPro" id="IPR020904">
    <property type="entry name" value="Sc_DH/Rdtase_CS"/>
</dbReference>
<dbReference type="RefSeq" id="WP_353979740.1">
    <property type="nucleotide sequence ID" value="NZ_CP159578.1"/>
</dbReference>
<dbReference type="PROSITE" id="PS00061">
    <property type="entry name" value="ADH_SHORT"/>
    <property type="match status" value="1"/>
</dbReference>
<dbReference type="InterPro" id="IPR036291">
    <property type="entry name" value="NAD(P)-bd_dom_sf"/>
</dbReference>
<reference evidence="9" key="1">
    <citation type="submission" date="2024-06" db="EMBL/GenBank/DDBJ databases">
        <title>Complete genome of Salinicola endophyticus HNIBRBA4755.</title>
        <authorList>
            <person name="Shin S.Y."/>
            <person name="Kang H."/>
            <person name="Song J."/>
        </authorList>
    </citation>
    <scope>NUCLEOTIDE SEQUENCE</scope>
    <source>
        <strain evidence="9">HNIBRBA4755</strain>
    </source>
</reference>
<dbReference type="SUPFAM" id="SSF51735">
    <property type="entry name" value="NAD(P)-binding Rossmann-fold domains"/>
    <property type="match status" value="1"/>
</dbReference>
<dbReference type="Pfam" id="PF00106">
    <property type="entry name" value="adh_short"/>
    <property type="match status" value="1"/>
</dbReference>
<dbReference type="AlphaFoldDB" id="A0AB74UAN4"/>
<dbReference type="Gene3D" id="3.40.50.720">
    <property type="entry name" value="NAD(P)-binding Rossmann-like Domain"/>
    <property type="match status" value="1"/>
</dbReference>
<organism evidence="9">
    <name type="scientific">Salinicola endophyticus</name>
    <dbReference type="NCBI Taxonomy" id="1949083"/>
    <lineage>
        <taxon>Bacteria</taxon>
        <taxon>Pseudomonadati</taxon>
        <taxon>Pseudomonadota</taxon>
        <taxon>Gammaproteobacteria</taxon>
        <taxon>Oceanospirillales</taxon>
        <taxon>Halomonadaceae</taxon>
        <taxon>Salinicola</taxon>
    </lineage>
</organism>